<reference evidence="2 3" key="1">
    <citation type="submission" date="2020-08" db="EMBL/GenBank/DDBJ databases">
        <title>Genomic Encyclopedia of Type Strains, Phase III (KMG-III): the genomes of soil and plant-associated and newly described type strains.</title>
        <authorList>
            <person name="Whitman W."/>
        </authorList>
    </citation>
    <scope>NUCLEOTIDE SEQUENCE [LARGE SCALE GENOMIC DNA]</scope>
    <source>
        <strain evidence="2 3">CECT 8075</strain>
    </source>
</reference>
<evidence type="ECO:0000313" key="3">
    <source>
        <dbReference type="Proteomes" id="UP000536179"/>
    </source>
</evidence>
<feature type="transmembrane region" description="Helical" evidence="1">
    <location>
        <begin position="244"/>
        <end position="263"/>
    </location>
</feature>
<dbReference type="Proteomes" id="UP000536179">
    <property type="component" value="Unassembled WGS sequence"/>
</dbReference>
<evidence type="ECO:0000313" key="2">
    <source>
        <dbReference type="EMBL" id="MBB3208367.1"/>
    </source>
</evidence>
<feature type="transmembrane region" description="Helical" evidence="1">
    <location>
        <begin position="30"/>
        <end position="48"/>
    </location>
</feature>
<dbReference type="RefSeq" id="WP_184306572.1">
    <property type="nucleotide sequence ID" value="NZ_JACHXU010000015.1"/>
</dbReference>
<keyword evidence="3" id="KW-1185">Reference proteome</keyword>
<evidence type="ECO:0000256" key="1">
    <source>
        <dbReference type="SAM" id="Phobius"/>
    </source>
</evidence>
<feature type="transmembrane region" description="Helical" evidence="1">
    <location>
        <begin position="151"/>
        <end position="171"/>
    </location>
</feature>
<sequence>MSGRQTSTSSIGARGRRPTRDREFAIGRKWWVMPIAYLIGQFIAFLVIERTTSFSGDSPWDWVLFVSLMIGSPTLAAILLSPGFSRYHFAVATGAVLIGGVIFSLQSNGVFELFVVSTIVTAIQVFVLRMTRVPPWVIRPVRSGRDQKASIGWLLMMTVIAAVLIAIIRVAEDGGQYLVVLAYLGLAMMSALVGNTIAGLRSGKVRWLIVVVVGALGWASMVAAESGVLSLENWKNLVEIDFDYASKIVCLAPAASLIIVVLVHRMMALRIGNVGTRKVRPVGAGTSEPPV</sequence>
<dbReference type="EMBL" id="JACHXU010000015">
    <property type="protein sequence ID" value="MBB3208367.1"/>
    <property type="molecule type" value="Genomic_DNA"/>
</dbReference>
<feature type="transmembrane region" description="Helical" evidence="1">
    <location>
        <begin position="87"/>
        <end position="105"/>
    </location>
</feature>
<feature type="transmembrane region" description="Helical" evidence="1">
    <location>
        <begin position="60"/>
        <end position="80"/>
    </location>
</feature>
<feature type="transmembrane region" description="Helical" evidence="1">
    <location>
        <begin position="111"/>
        <end position="130"/>
    </location>
</feature>
<keyword evidence="1" id="KW-1133">Transmembrane helix</keyword>
<feature type="transmembrane region" description="Helical" evidence="1">
    <location>
        <begin position="205"/>
        <end position="224"/>
    </location>
</feature>
<comment type="caution">
    <text evidence="2">The sequence shown here is derived from an EMBL/GenBank/DDBJ whole genome shotgun (WGS) entry which is preliminary data.</text>
</comment>
<protein>
    <submittedName>
        <fullName evidence="2">Uncharacterized protein</fullName>
    </submittedName>
</protein>
<organism evidence="2 3">
    <name type="scientific">Aporhodopirellula rubra</name>
    <dbReference type="NCBI Taxonomy" id="980271"/>
    <lineage>
        <taxon>Bacteria</taxon>
        <taxon>Pseudomonadati</taxon>
        <taxon>Planctomycetota</taxon>
        <taxon>Planctomycetia</taxon>
        <taxon>Pirellulales</taxon>
        <taxon>Pirellulaceae</taxon>
        <taxon>Aporhodopirellula</taxon>
    </lineage>
</organism>
<gene>
    <name evidence="2" type="ORF">FHS27_004195</name>
</gene>
<feature type="transmembrane region" description="Helical" evidence="1">
    <location>
        <begin position="177"/>
        <end position="198"/>
    </location>
</feature>
<accession>A0A7W5E300</accession>
<keyword evidence="1" id="KW-0812">Transmembrane</keyword>
<name>A0A7W5E300_9BACT</name>
<dbReference type="AlphaFoldDB" id="A0A7W5E300"/>
<proteinExistence type="predicted"/>
<keyword evidence="1" id="KW-0472">Membrane</keyword>